<reference evidence="1 3" key="1">
    <citation type="submission" date="2016-10" db="EMBL/GenBank/DDBJ databases">
        <authorList>
            <person name="de Groot N.N."/>
        </authorList>
    </citation>
    <scope>NUCLEOTIDE SEQUENCE [LARGE SCALE GENOMIC DNA]</scope>
    <source>
        <strain evidence="1 3">DSM 15019</strain>
    </source>
</reference>
<proteinExistence type="predicted"/>
<dbReference type="Proteomes" id="UP001377573">
    <property type="component" value="Chromosome"/>
</dbReference>
<keyword evidence="4" id="KW-1185">Reference proteome</keyword>
<organism evidence="1 3">
    <name type="scientific">Microbacterium paraoxydans</name>
    <dbReference type="NCBI Taxonomy" id="199592"/>
    <lineage>
        <taxon>Bacteria</taxon>
        <taxon>Bacillati</taxon>
        <taxon>Actinomycetota</taxon>
        <taxon>Actinomycetes</taxon>
        <taxon>Micrococcales</taxon>
        <taxon>Microbacteriaceae</taxon>
        <taxon>Microbacterium</taxon>
    </lineage>
</organism>
<evidence type="ECO:0000313" key="3">
    <source>
        <dbReference type="Proteomes" id="UP000182126"/>
    </source>
</evidence>
<reference evidence="2 4" key="2">
    <citation type="submission" date="2024-02" db="EMBL/GenBank/DDBJ databases">
        <authorList>
            <person name="Alasadi S."/>
            <person name="Hussein S.A."/>
        </authorList>
    </citation>
    <scope>NUCLEOTIDE SEQUENCE [LARGE SCALE GENOMIC DNA]</scope>
    <source>
        <strain evidence="2 4">GJ_SRA_44_2022</strain>
    </source>
</reference>
<dbReference type="EMBL" id="CP146240">
    <property type="protein sequence ID" value="WWS83751.1"/>
    <property type="molecule type" value="Genomic_DNA"/>
</dbReference>
<dbReference type="Proteomes" id="UP000182126">
    <property type="component" value="Chromosome I"/>
</dbReference>
<dbReference type="EMBL" id="LT629770">
    <property type="protein sequence ID" value="SDS93922.1"/>
    <property type="molecule type" value="Genomic_DNA"/>
</dbReference>
<dbReference type="GeneID" id="36300732"/>
<evidence type="ECO:0000313" key="1">
    <source>
        <dbReference type="EMBL" id="SDS93922.1"/>
    </source>
</evidence>
<dbReference type="RefSeq" id="WP_025102919.1">
    <property type="nucleotide sequence ID" value="NZ_CBDRLI010000010.1"/>
</dbReference>
<name>A0A1H1WAE1_9MICO</name>
<evidence type="ECO:0000313" key="2">
    <source>
        <dbReference type="EMBL" id="WWS83751.1"/>
    </source>
</evidence>
<accession>A0A1H1WAE1</accession>
<dbReference type="AlphaFoldDB" id="A0A1H1WAE1"/>
<protein>
    <submittedName>
        <fullName evidence="1">Uncharacterized protein</fullName>
    </submittedName>
</protein>
<gene>
    <name evidence="1" type="ORF">SAMN04489809_3071</name>
    <name evidence="2" type="ORF">V8Z62_10565</name>
</gene>
<evidence type="ECO:0000313" key="4">
    <source>
        <dbReference type="Proteomes" id="UP001377573"/>
    </source>
</evidence>
<sequence length="67" mass="7519">MTLPPIDEWWPELSDEARRAVIGSGSRHLDEDVREEIREITGAVVGMIESLSDDDLAYARDHAPAEE</sequence>